<evidence type="ECO:0000256" key="5">
    <source>
        <dbReference type="ARBA" id="ARBA00022787"/>
    </source>
</evidence>
<dbReference type="GeneID" id="100185510"/>
<dbReference type="SUPFAM" id="SSF103506">
    <property type="entry name" value="Mitochondrial carrier"/>
    <property type="match status" value="1"/>
</dbReference>
<name>A0A1W2WET0_CIOIN</name>
<dbReference type="RefSeq" id="XP_018672995.1">
    <property type="nucleotide sequence ID" value="XM_018817450.2"/>
</dbReference>
<dbReference type="Ensembl" id="ENSCINT00000010254.3">
    <property type="protein sequence ID" value="ENSCINP00000010254.3"/>
    <property type="gene ID" value="ENSCING00000004967.3"/>
</dbReference>
<dbReference type="GO" id="GO:0005741">
    <property type="term" value="C:mitochondrial outer membrane"/>
    <property type="evidence" value="ECO:0007669"/>
    <property type="project" value="UniProtKB-SubCell"/>
</dbReference>
<evidence type="ECO:0000256" key="7">
    <source>
        <dbReference type="ARBA" id="ARBA00023128"/>
    </source>
</evidence>
<evidence type="ECO:0000256" key="8">
    <source>
        <dbReference type="ARBA" id="ARBA00023136"/>
    </source>
</evidence>
<evidence type="ECO:0000256" key="3">
    <source>
        <dbReference type="ARBA" id="ARBA00022692"/>
    </source>
</evidence>
<keyword evidence="5" id="KW-1000">Mitochondrion outer membrane</keyword>
<reference evidence="12" key="1">
    <citation type="journal article" date="2002" name="Science">
        <title>The draft genome of Ciona intestinalis: insights into chordate and vertebrate origins.</title>
        <authorList>
            <person name="Dehal P."/>
            <person name="Satou Y."/>
            <person name="Campbell R.K."/>
            <person name="Chapman J."/>
            <person name="Degnan B."/>
            <person name="De Tomaso A."/>
            <person name="Davidson B."/>
            <person name="Di Gregorio A."/>
            <person name="Gelpke M."/>
            <person name="Goodstein D.M."/>
            <person name="Harafuji N."/>
            <person name="Hastings K.E."/>
            <person name="Ho I."/>
            <person name="Hotta K."/>
            <person name="Huang W."/>
            <person name="Kawashima T."/>
            <person name="Lemaire P."/>
            <person name="Martinez D."/>
            <person name="Meinertzhagen I.A."/>
            <person name="Necula S."/>
            <person name="Nonaka M."/>
            <person name="Putnam N."/>
            <person name="Rash S."/>
            <person name="Saiga H."/>
            <person name="Satake M."/>
            <person name="Terry A."/>
            <person name="Yamada L."/>
            <person name="Wang H.G."/>
            <person name="Awazu S."/>
            <person name="Azumi K."/>
            <person name="Boore J."/>
            <person name="Branno M."/>
            <person name="Chin-Bow S."/>
            <person name="DeSantis R."/>
            <person name="Doyle S."/>
            <person name="Francino P."/>
            <person name="Keys D.N."/>
            <person name="Haga S."/>
            <person name="Hayashi H."/>
            <person name="Hino K."/>
            <person name="Imai K.S."/>
            <person name="Inaba K."/>
            <person name="Kano S."/>
            <person name="Kobayashi K."/>
            <person name="Kobayashi M."/>
            <person name="Lee B.I."/>
            <person name="Makabe K.W."/>
            <person name="Manohar C."/>
            <person name="Matassi G."/>
            <person name="Medina M."/>
            <person name="Mochizuki Y."/>
            <person name="Mount S."/>
            <person name="Morishita T."/>
            <person name="Miura S."/>
            <person name="Nakayama A."/>
            <person name="Nishizaka S."/>
            <person name="Nomoto H."/>
            <person name="Ohta F."/>
            <person name="Oishi K."/>
            <person name="Rigoutsos I."/>
            <person name="Sano M."/>
            <person name="Sasaki A."/>
            <person name="Sasakura Y."/>
            <person name="Shoguchi E."/>
            <person name="Shin-i T."/>
            <person name="Spagnuolo A."/>
            <person name="Stainier D."/>
            <person name="Suzuki M.M."/>
            <person name="Tassy O."/>
            <person name="Takatori N."/>
            <person name="Tokuoka M."/>
            <person name="Yagi K."/>
            <person name="Yoshizaki F."/>
            <person name="Wada S."/>
            <person name="Zhang C."/>
            <person name="Hyatt P.D."/>
            <person name="Larimer F."/>
            <person name="Detter C."/>
            <person name="Doggett N."/>
            <person name="Glavina T."/>
            <person name="Hawkins T."/>
            <person name="Richardson P."/>
            <person name="Lucas S."/>
            <person name="Kohara Y."/>
            <person name="Levine M."/>
            <person name="Satoh N."/>
            <person name="Rokhsar D.S."/>
        </authorList>
    </citation>
    <scope>NUCLEOTIDE SEQUENCE [LARGE SCALE GENOMIC DNA]</scope>
</reference>
<dbReference type="GeneTree" id="ENSGT00390000000020"/>
<evidence type="ECO:0000313" key="11">
    <source>
        <dbReference type="Ensembl" id="ENSCINP00000010254.3"/>
    </source>
</evidence>
<gene>
    <name evidence="11" type="primary">LOC100185510</name>
</gene>
<comment type="subcellular location">
    <subcellularLocation>
        <location evidence="1">Mitochondrion outer membrane</location>
        <topology evidence="1">Multi-pass membrane protein</topology>
    </subcellularLocation>
</comment>
<dbReference type="OMA" id="HPFHVIA"/>
<dbReference type="PROSITE" id="PS50920">
    <property type="entry name" value="SOLCAR"/>
    <property type="match status" value="1"/>
</dbReference>
<dbReference type="eggNOG" id="KOG2745">
    <property type="taxonomic scope" value="Eukaryota"/>
</dbReference>
<keyword evidence="6" id="KW-1133">Transmembrane helix</keyword>
<evidence type="ECO:0000313" key="12">
    <source>
        <dbReference type="Proteomes" id="UP000008144"/>
    </source>
</evidence>
<accession>F6WML9</accession>
<keyword evidence="7" id="KW-0496">Mitochondrion</keyword>
<evidence type="ECO:0000256" key="9">
    <source>
        <dbReference type="PROSITE-ProRule" id="PRU00282"/>
    </source>
</evidence>
<keyword evidence="10" id="KW-0813">Transport</keyword>
<reference evidence="11" key="2">
    <citation type="journal article" date="2008" name="Genome Biol.">
        <title>Improved genome assembly and evidence-based global gene model set for the chordate Ciona intestinalis: new insight into intron and operon populations.</title>
        <authorList>
            <person name="Satou Y."/>
            <person name="Mineta K."/>
            <person name="Ogasawara M."/>
            <person name="Sasakura Y."/>
            <person name="Shoguchi E."/>
            <person name="Ueno K."/>
            <person name="Yamada L."/>
            <person name="Matsumoto J."/>
            <person name="Wasserscheid J."/>
            <person name="Dewar K."/>
            <person name="Wiley G.B."/>
            <person name="Macmil S.L."/>
            <person name="Roe B.A."/>
            <person name="Zeller R.W."/>
            <person name="Hastings K.E."/>
            <person name="Lemaire P."/>
            <person name="Lindquist E."/>
            <person name="Endo T."/>
            <person name="Hotta K."/>
            <person name="Inaba K."/>
        </authorList>
    </citation>
    <scope>NUCLEOTIDE SEQUENCE [LARGE SCALE GENOMIC DNA]</scope>
    <source>
        <strain evidence="11">wild type</strain>
    </source>
</reference>
<dbReference type="AlphaFoldDB" id="A0A1W2WET0"/>
<protein>
    <submittedName>
        <fullName evidence="11">Mitochondrial carrier homolog 2</fullName>
    </submittedName>
</protein>
<feature type="repeat" description="Solcar" evidence="9">
    <location>
        <begin position="121"/>
        <end position="209"/>
    </location>
</feature>
<keyword evidence="12" id="KW-1185">Reference proteome</keyword>
<dbReference type="EMBL" id="EAAA01001598">
    <property type="status" value="NOT_ANNOTATED_CDS"/>
    <property type="molecule type" value="Genomic_DNA"/>
</dbReference>
<dbReference type="InterPro" id="IPR023395">
    <property type="entry name" value="MCP_dom_sf"/>
</dbReference>
<dbReference type="FunCoup" id="A0A1W2WET0">
    <property type="interactions" value="705"/>
</dbReference>
<dbReference type="OrthoDB" id="10253709at2759"/>
<dbReference type="Pfam" id="PF00153">
    <property type="entry name" value="Mito_carr"/>
    <property type="match status" value="2"/>
</dbReference>
<sequence length="309" mass="34314">MSGIDWNSIAVGVGMTAVAHPFTYVKVLVQLGHEPLAPILRRNMFFRKQLQYPSVFAYIKHISNQDGYIGMYRGLFPRICANVSTSLTYSLVGKAVFVKAEFGSSLKSEATRVSEECTEIKKVCDHTTREMVARCSAVIVSQPFHVIAIRTMAEFVGQETIYTNIFTSTAEIYREEGILGFFSGLVPRLAGEIISIWLCNLLVHTFNTYILTENNELKDMRQYSHMVMGYIAQIVTYPLSVTSTVMATTGSRITAGNPPFMPVYKGWVVCLRDLHKTGASNRGSSMFFRKAVAHFNAASGVSPMPAPSM</sequence>
<reference evidence="11" key="4">
    <citation type="submission" date="2025-09" db="UniProtKB">
        <authorList>
            <consortium name="Ensembl"/>
        </authorList>
    </citation>
    <scope>IDENTIFICATION</scope>
</reference>
<accession>A0A1W2WET0</accession>
<keyword evidence="8 9" id="KW-0472">Membrane</keyword>
<dbReference type="Gene3D" id="1.50.40.10">
    <property type="entry name" value="Mitochondrial carrier domain"/>
    <property type="match status" value="1"/>
</dbReference>
<evidence type="ECO:0000256" key="10">
    <source>
        <dbReference type="RuleBase" id="RU000488"/>
    </source>
</evidence>
<dbReference type="PANTHER" id="PTHR10780">
    <property type="entry name" value="MITOCHONDRIAL CARRIER HOMOLOG"/>
    <property type="match status" value="1"/>
</dbReference>
<organism evidence="11 12">
    <name type="scientific">Ciona intestinalis</name>
    <name type="common">Transparent sea squirt</name>
    <name type="synonym">Ascidia intestinalis</name>
    <dbReference type="NCBI Taxonomy" id="7719"/>
    <lineage>
        <taxon>Eukaryota</taxon>
        <taxon>Metazoa</taxon>
        <taxon>Chordata</taxon>
        <taxon>Tunicata</taxon>
        <taxon>Ascidiacea</taxon>
        <taxon>Phlebobranchia</taxon>
        <taxon>Cionidae</taxon>
        <taxon>Ciona</taxon>
    </lineage>
</organism>
<dbReference type="Proteomes" id="UP000008144">
    <property type="component" value="Chromosome 2"/>
</dbReference>
<evidence type="ECO:0000256" key="4">
    <source>
        <dbReference type="ARBA" id="ARBA00022737"/>
    </source>
</evidence>
<proteinExistence type="inferred from homology"/>
<comment type="similarity">
    <text evidence="2 10">Belongs to the mitochondrial carrier (TC 2.A.29) family.</text>
</comment>
<evidence type="ECO:0000256" key="2">
    <source>
        <dbReference type="ARBA" id="ARBA00006375"/>
    </source>
</evidence>
<evidence type="ECO:0000256" key="6">
    <source>
        <dbReference type="ARBA" id="ARBA00022989"/>
    </source>
</evidence>
<dbReference type="InParanoid" id="A0A1W2WET0"/>
<evidence type="ECO:0000256" key="1">
    <source>
        <dbReference type="ARBA" id="ARBA00004374"/>
    </source>
</evidence>
<keyword evidence="4" id="KW-0677">Repeat</keyword>
<dbReference type="PANTHER" id="PTHR10780:SF18">
    <property type="entry name" value="LD43650P"/>
    <property type="match status" value="1"/>
</dbReference>
<keyword evidence="3 9" id="KW-0812">Transmembrane</keyword>
<dbReference type="InterPro" id="IPR018108">
    <property type="entry name" value="MCP_transmembrane"/>
</dbReference>
<reference evidence="11" key="3">
    <citation type="submission" date="2025-08" db="UniProtKB">
        <authorList>
            <consortium name="Ensembl"/>
        </authorList>
    </citation>
    <scope>IDENTIFICATION</scope>
</reference>
<dbReference type="KEGG" id="cin:100185510"/>